<keyword evidence="2" id="KW-1185">Reference proteome</keyword>
<gene>
    <name evidence="1" type="ORF">AVEN_115502_1</name>
</gene>
<comment type="caution">
    <text evidence="1">The sequence shown here is derived from an EMBL/GenBank/DDBJ whole genome shotgun (WGS) entry which is preliminary data.</text>
</comment>
<dbReference type="OrthoDB" id="6753017at2759"/>
<dbReference type="Proteomes" id="UP000499080">
    <property type="component" value="Unassembled WGS sequence"/>
</dbReference>
<proteinExistence type="predicted"/>
<accession>A0A4Y2XB56</accession>
<evidence type="ECO:0000313" key="1">
    <source>
        <dbReference type="EMBL" id="GBO46399.1"/>
    </source>
</evidence>
<evidence type="ECO:0000313" key="2">
    <source>
        <dbReference type="Proteomes" id="UP000499080"/>
    </source>
</evidence>
<dbReference type="AlphaFoldDB" id="A0A4Y2XB56"/>
<dbReference type="EMBL" id="BGPR01074041">
    <property type="protein sequence ID" value="GBO46399.1"/>
    <property type="molecule type" value="Genomic_DNA"/>
</dbReference>
<sequence>MRKKKRERIVPTAGVILLEDMQLMAYDTTVFPPSDNFCSGAEEMVPQTLKALMDSLSGKKRDDEKMRKKLTAIAHAIISTIRPRSFLSPILHDIADFNVATLDGLNTFHSMRGIKCITPSFSLPPALSIKRLKSVPTAEEIGKLGVLELLTFENVKKSTLQQIVV</sequence>
<name>A0A4Y2XB56_ARAVE</name>
<protein>
    <submittedName>
        <fullName evidence="1">Uncharacterized protein</fullName>
    </submittedName>
</protein>
<organism evidence="1 2">
    <name type="scientific">Araneus ventricosus</name>
    <name type="common">Orbweaver spider</name>
    <name type="synonym">Epeira ventricosa</name>
    <dbReference type="NCBI Taxonomy" id="182803"/>
    <lineage>
        <taxon>Eukaryota</taxon>
        <taxon>Metazoa</taxon>
        <taxon>Ecdysozoa</taxon>
        <taxon>Arthropoda</taxon>
        <taxon>Chelicerata</taxon>
        <taxon>Arachnida</taxon>
        <taxon>Araneae</taxon>
        <taxon>Araneomorphae</taxon>
        <taxon>Entelegynae</taxon>
        <taxon>Araneoidea</taxon>
        <taxon>Araneidae</taxon>
        <taxon>Araneus</taxon>
    </lineage>
</organism>
<reference evidence="1 2" key="1">
    <citation type="journal article" date="2019" name="Sci. Rep.">
        <title>Orb-weaving spider Araneus ventricosus genome elucidates the spidroin gene catalogue.</title>
        <authorList>
            <person name="Kono N."/>
            <person name="Nakamura H."/>
            <person name="Ohtoshi R."/>
            <person name="Moran D.A.P."/>
            <person name="Shinohara A."/>
            <person name="Yoshida Y."/>
            <person name="Fujiwara M."/>
            <person name="Mori M."/>
            <person name="Tomita M."/>
            <person name="Arakawa K."/>
        </authorList>
    </citation>
    <scope>NUCLEOTIDE SEQUENCE [LARGE SCALE GENOMIC DNA]</scope>
</reference>